<name>A0A2S6GK60_9PSEU</name>
<proteinExistence type="predicted"/>
<dbReference type="Pfam" id="PF13661">
    <property type="entry name" value="2OG-FeII_Oxy_4"/>
    <property type="match status" value="1"/>
</dbReference>
<dbReference type="RefSeq" id="WP_104480982.1">
    <property type="nucleotide sequence ID" value="NZ_CP154825.1"/>
</dbReference>
<protein>
    <submittedName>
        <fullName evidence="2">2-oxoglutarate-Fe(II)-dependent oxygenase superfamily protein</fullName>
    </submittedName>
</protein>
<gene>
    <name evidence="2" type="ORF">CLV40_11325</name>
</gene>
<sequence>MSAPFAATGHAQVRDETTVALCAEVADLVDACPDEAWTQVVRCRGELADYPLFPRDPRLDEVHRETRAEKERGLFCYSFARVADSAENADRVPWDRIKALLLAPDIVGLIAERTGRTVTSVDLAYVNCFRRGDFLTTHTDKAEPSTIAAAFSLTPNWDAGDGGCTYVLDRDRETVVDQVSPRLGALLLLDTLAVEVPHYVSEVTGDVGDGFVRKSLIARYS</sequence>
<feature type="domain" description="Prolyl 3,4-dihydroxylase TPA1/OFD1 N-terminal" evidence="1">
    <location>
        <begin position="126"/>
        <end position="204"/>
    </location>
</feature>
<keyword evidence="3" id="KW-1185">Reference proteome</keyword>
<dbReference type="InterPro" id="IPR039558">
    <property type="entry name" value="TPA1/OFD1_N"/>
</dbReference>
<organism evidence="2 3">
    <name type="scientific">Actinokineospora auranticolor</name>
    <dbReference type="NCBI Taxonomy" id="155976"/>
    <lineage>
        <taxon>Bacteria</taxon>
        <taxon>Bacillati</taxon>
        <taxon>Actinomycetota</taxon>
        <taxon>Actinomycetes</taxon>
        <taxon>Pseudonocardiales</taxon>
        <taxon>Pseudonocardiaceae</taxon>
        <taxon>Actinokineospora</taxon>
    </lineage>
</organism>
<reference evidence="2 3" key="1">
    <citation type="submission" date="2018-02" db="EMBL/GenBank/DDBJ databases">
        <title>Genomic Encyclopedia of Archaeal and Bacterial Type Strains, Phase II (KMG-II): from individual species to whole genera.</title>
        <authorList>
            <person name="Goeker M."/>
        </authorList>
    </citation>
    <scope>NUCLEOTIDE SEQUENCE [LARGE SCALE GENOMIC DNA]</scope>
    <source>
        <strain evidence="2 3">YU 961-1</strain>
    </source>
</reference>
<comment type="caution">
    <text evidence="2">The sequence shown here is derived from an EMBL/GenBank/DDBJ whole genome shotgun (WGS) entry which is preliminary data.</text>
</comment>
<accession>A0A2S6GK60</accession>
<dbReference type="AlphaFoldDB" id="A0A2S6GK60"/>
<evidence type="ECO:0000259" key="1">
    <source>
        <dbReference type="Pfam" id="PF13661"/>
    </source>
</evidence>
<evidence type="ECO:0000313" key="2">
    <source>
        <dbReference type="EMBL" id="PPK65541.1"/>
    </source>
</evidence>
<evidence type="ECO:0000313" key="3">
    <source>
        <dbReference type="Proteomes" id="UP000239203"/>
    </source>
</evidence>
<dbReference type="EMBL" id="PTIX01000013">
    <property type="protein sequence ID" value="PPK65541.1"/>
    <property type="molecule type" value="Genomic_DNA"/>
</dbReference>
<dbReference type="OrthoDB" id="4547094at2"/>
<dbReference type="Proteomes" id="UP000239203">
    <property type="component" value="Unassembled WGS sequence"/>
</dbReference>
<dbReference type="Gene3D" id="2.60.120.620">
    <property type="entry name" value="q2cbj1_9rhob like domain"/>
    <property type="match status" value="1"/>
</dbReference>